<keyword evidence="1" id="KW-0496">Mitochondrion</keyword>
<feature type="region of interest" description="Disordered" evidence="2">
    <location>
        <begin position="720"/>
        <end position="768"/>
    </location>
</feature>
<evidence type="ECO:0000313" key="5">
    <source>
        <dbReference type="EMBL" id="KAK0703780.1"/>
    </source>
</evidence>
<evidence type="ECO:0000313" key="6">
    <source>
        <dbReference type="Proteomes" id="UP001172101"/>
    </source>
</evidence>
<feature type="region of interest" description="Disordered" evidence="2">
    <location>
        <begin position="549"/>
        <end position="573"/>
    </location>
</feature>
<keyword evidence="3" id="KW-0472">Membrane</keyword>
<feature type="compositionally biased region" description="Polar residues" evidence="2">
    <location>
        <begin position="351"/>
        <end position="369"/>
    </location>
</feature>
<dbReference type="PROSITE" id="PS01016">
    <property type="entry name" value="GLYCOPROTEASE"/>
    <property type="match status" value="1"/>
</dbReference>
<keyword evidence="1" id="KW-0819">tRNA processing</keyword>
<dbReference type="GO" id="GO:0005739">
    <property type="term" value="C:mitochondrion"/>
    <property type="evidence" value="ECO:0007669"/>
    <property type="project" value="UniProtKB-SubCell"/>
</dbReference>
<evidence type="ECO:0000256" key="2">
    <source>
        <dbReference type="SAM" id="MobiDB-lite"/>
    </source>
</evidence>
<feature type="region of interest" description="Disordered" evidence="2">
    <location>
        <begin position="1121"/>
        <end position="1148"/>
    </location>
</feature>
<dbReference type="InterPro" id="IPR017860">
    <property type="entry name" value="Peptidase_M22_CS"/>
</dbReference>
<feature type="compositionally biased region" description="Polar residues" evidence="2">
    <location>
        <begin position="279"/>
        <end position="288"/>
    </location>
</feature>
<feature type="domain" description="Gcp-like" evidence="4">
    <location>
        <begin position="1162"/>
        <end position="1458"/>
    </location>
</feature>
<keyword evidence="6" id="KW-1185">Reference proteome</keyword>
<feature type="transmembrane region" description="Helical" evidence="3">
    <location>
        <begin position="610"/>
        <end position="632"/>
    </location>
</feature>
<dbReference type="GO" id="GO:0061711">
    <property type="term" value="F:tRNA N(6)-L-threonylcarbamoyladenine synthase activity"/>
    <property type="evidence" value="ECO:0007669"/>
    <property type="project" value="UniProtKB-EC"/>
</dbReference>
<name>A0AA39ZUI7_9PEZI</name>
<dbReference type="Pfam" id="PF00814">
    <property type="entry name" value="TsaD"/>
    <property type="match status" value="1"/>
</dbReference>
<feature type="compositionally biased region" description="Basic and acidic residues" evidence="2">
    <location>
        <begin position="1138"/>
        <end position="1148"/>
    </location>
</feature>
<feature type="region of interest" description="Disordered" evidence="2">
    <location>
        <begin position="458"/>
        <end position="518"/>
    </location>
</feature>
<proteinExistence type="inferred from homology"/>
<dbReference type="InterPro" id="IPR043129">
    <property type="entry name" value="ATPase_NBD"/>
</dbReference>
<keyword evidence="3" id="KW-1133">Transmembrane helix</keyword>
<keyword evidence="1" id="KW-0808">Transferase</keyword>
<organism evidence="5 6">
    <name type="scientific">Lasiosphaeria miniovina</name>
    <dbReference type="NCBI Taxonomy" id="1954250"/>
    <lineage>
        <taxon>Eukaryota</taxon>
        <taxon>Fungi</taxon>
        <taxon>Dikarya</taxon>
        <taxon>Ascomycota</taxon>
        <taxon>Pezizomycotina</taxon>
        <taxon>Sordariomycetes</taxon>
        <taxon>Sordariomycetidae</taxon>
        <taxon>Sordariales</taxon>
        <taxon>Lasiosphaeriaceae</taxon>
        <taxon>Lasiosphaeria</taxon>
    </lineage>
</organism>
<evidence type="ECO:0000256" key="1">
    <source>
        <dbReference type="HAMAP-Rule" id="MF_03179"/>
    </source>
</evidence>
<sequence>MATPRTRYRGPPGPPLDGNREDWEDWEDDEVISLAGSGDEPLISPTHGTRSEISGGTSKRPEPQPSSLSSHPSVQRLKRLKSRQRQKAQNAKAGIKVVTDMTTFRQQQQQQQQQQQLKQQHVAQQFKPAPQIREVRAGRFVDAAALQALEGGKVPESTSAFGWLKKKPSQIHKNRRIEQLAAEASTQDDLSPAPGPIVIGFAMPSDSDVIISPETAVVETPVDFPMYFSKPAKVSSPKYPTSAWSPDTPDTDDGLTPRGPVGAGFSRRFNESTAPPVPKSSTGAQTLTAAAVDLDGNTPASRNPGNKRYVSQALVSLSEDEGDMETPVTLFEEDGSPVATRQKAPPRGLQRTATVASSRSQGWWDQVTSPFGPKTPVIPEATGPGSPQAEESAEWWKGMDEKKDSSPTRHDNHTSELPQATKTAHRPPKIIIHSVPHSVATSSSTSSPAMVETRAEKTRILPDEGNRASSEVPPPYSPPSKKKKNNIRYRAVFPPGHPLNSMYPPSPGPVSPGLSRTMTSQGAISLSNVPLTPPPVQLPNRAPGSFVTGHRFQGMTGNGPRQKAERQRRRHEKEDAIARKIGGLWKGRGCIPGSGCYGRPGPEGRKRRRVWFGVCAGILGLIILAVVLGVTLSHRGGEYTAPSPWLNLTDFPPIPTGIATVIGPSSDSTSACVEIPTLWTCSLPKEEASSAAPFNANQPSFVFQIQFDNNTRQLWNVTGQEPPHPTPVSASSEARGLDARGGAVGVASLSRRPTDRRRAGSAFDVGFKPDPSPPDFQNIWFLGNTTDGIVSDDKAGEPTPFFISVLESLGDSAGPNMISRRQSSSSNSTKSNSTFIPDFESFLPPPVLDRDGTGAPAVLLAHPSQQPLRLFDRGLPTEHYGFYSYYNKTTYYQSVSSQDPADQDGGSLKSDAKFVVTFLTARYKVEIWTRRSNTTRLVGGNGGVASSANDTQPGTLPYPVTITLDTHGGDPHLKTSFVRSIDDNHHIVRDARILPNDMTVNGNLVNPSFQKVPNPSFGGIDGGSGGCKCVYTNFRMQNRQAMTARTPARGRRSLLTLAIETSCDDSCVAVMEKEGPAARLLFGNKVTSDQRMFGGVHPGLAVVEHAARLGPLVQEALQVLPEATSSSSSSSSSSGGGEDTRRRALPIRDARTGEWTLRRVPDLIAVTRGPGMAASLSVGLTMAKGLALAMQVPLLGVHHMQAHALTPRLVDAMARTGDAAAQQQQTPEFPFLTLLLSGGHTQLVLSRSLTSHKVLAEAETTALGNMLDHAARAVLPSAITSGASDVMYGALLEKFAYPDAPAADNSSSGYDYDGYAPPAKRADELTQFDSGLGWKLPAPLSDRRSLEYNFTGLGSAVQRAVAGKPDMDEAERRVLARAAMKMAFEHVAGRVAAAAAAAAAERAVLAKIRMLVMAGGVASNRFLRHVVRRFLDARGFGNMAIVTPPAALCVDNGAMIAWAGAEMWEAGWRSNDALAILPSRKWSIDPAAEGGGILSSYHQEE</sequence>
<dbReference type="HAMAP" id="MF_01445">
    <property type="entry name" value="TsaD"/>
    <property type="match status" value="1"/>
</dbReference>
<keyword evidence="3" id="KW-0812">Transmembrane</keyword>
<dbReference type="Gene3D" id="3.30.420.40">
    <property type="match status" value="2"/>
</dbReference>
<comment type="similarity">
    <text evidence="1">Belongs to the KAE1 / TsaD family.</text>
</comment>
<feature type="compositionally biased region" description="Basic and acidic residues" evidence="2">
    <location>
        <begin position="397"/>
        <end position="414"/>
    </location>
</feature>
<dbReference type="SUPFAM" id="SSF53067">
    <property type="entry name" value="Actin-like ATPase domain"/>
    <property type="match status" value="2"/>
</dbReference>
<reference evidence="5" key="1">
    <citation type="submission" date="2023-06" db="EMBL/GenBank/DDBJ databases">
        <title>Genome-scale phylogeny and comparative genomics of the fungal order Sordariales.</title>
        <authorList>
            <consortium name="Lawrence Berkeley National Laboratory"/>
            <person name="Hensen N."/>
            <person name="Bonometti L."/>
            <person name="Westerberg I."/>
            <person name="Brannstrom I.O."/>
            <person name="Guillou S."/>
            <person name="Cros-Aarteil S."/>
            <person name="Calhoun S."/>
            <person name="Haridas S."/>
            <person name="Kuo A."/>
            <person name="Mondo S."/>
            <person name="Pangilinan J."/>
            <person name="Riley R."/>
            <person name="LaButti K."/>
            <person name="Andreopoulos B."/>
            <person name="Lipzen A."/>
            <person name="Chen C."/>
            <person name="Yanf M."/>
            <person name="Daum C."/>
            <person name="Ng V."/>
            <person name="Clum A."/>
            <person name="Steindorff A."/>
            <person name="Ohm R."/>
            <person name="Martin F."/>
            <person name="Silar P."/>
            <person name="Natvig D."/>
            <person name="Lalanne C."/>
            <person name="Gautier V."/>
            <person name="Ament-velasquez S.L."/>
            <person name="Kruys A."/>
            <person name="Hutchinson M.I."/>
            <person name="Powell A.J."/>
            <person name="Barry K."/>
            <person name="Miller A.N."/>
            <person name="Grigoriev I.V."/>
            <person name="Debuchy R."/>
            <person name="Gladieux P."/>
            <person name="Thoren M.H."/>
            <person name="Johannesson H."/>
        </authorList>
    </citation>
    <scope>NUCLEOTIDE SEQUENCE</scope>
    <source>
        <strain evidence="5">SMH2392-1A</strain>
    </source>
</reference>
<feature type="compositionally biased region" description="Low complexity" evidence="2">
    <location>
        <begin position="106"/>
        <end position="125"/>
    </location>
</feature>
<dbReference type="EMBL" id="JAUIRO010000008">
    <property type="protein sequence ID" value="KAK0703780.1"/>
    <property type="molecule type" value="Genomic_DNA"/>
</dbReference>
<comment type="caution">
    <text evidence="5">The sequence shown here is derived from an EMBL/GenBank/DDBJ whole genome shotgun (WGS) entry which is preliminary data.</text>
</comment>
<dbReference type="PANTHER" id="PTHR11735">
    <property type="entry name" value="TRNA N6-ADENOSINE THREONYLCARBAMOYLTRANSFERASE"/>
    <property type="match status" value="1"/>
</dbReference>
<dbReference type="GO" id="GO:0072670">
    <property type="term" value="P:mitochondrial tRNA threonylcarbamoyladenosine modification"/>
    <property type="evidence" value="ECO:0007669"/>
    <property type="project" value="TreeGrafter"/>
</dbReference>
<dbReference type="InterPro" id="IPR000905">
    <property type="entry name" value="Gcp-like_dom"/>
</dbReference>
<feature type="compositionally biased region" description="Acidic residues" evidence="2">
    <location>
        <begin position="22"/>
        <end position="31"/>
    </location>
</feature>
<dbReference type="PANTHER" id="PTHR11735:SF6">
    <property type="entry name" value="TRNA N6-ADENOSINE THREONYLCARBAMOYLTRANSFERASE, MITOCHONDRIAL"/>
    <property type="match status" value="1"/>
</dbReference>
<keyword evidence="1" id="KW-0012">Acyltransferase</keyword>
<comment type="subunit">
    <text evidence="1">Homodimer.</text>
</comment>
<feature type="compositionally biased region" description="Basic residues" evidence="2">
    <location>
        <begin position="76"/>
        <end position="86"/>
    </location>
</feature>
<accession>A0AA39ZUI7</accession>
<dbReference type="GO" id="GO:0046872">
    <property type="term" value="F:metal ion binding"/>
    <property type="evidence" value="ECO:0007669"/>
    <property type="project" value="UniProtKB-KW"/>
</dbReference>
<comment type="catalytic activity">
    <reaction evidence="1">
        <text>L-threonylcarbamoyladenylate + adenosine(37) in tRNA = N(6)-L-threonylcarbamoyladenosine(37) in tRNA + AMP + H(+)</text>
        <dbReference type="Rhea" id="RHEA:37059"/>
        <dbReference type="Rhea" id="RHEA-COMP:10162"/>
        <dbReference type="Rhea" id="RHEA-COMP:10163"/>
        <dbReference type="ChEBI" id="CHEBI:15378"/>
        <dbReference type="ChEBI" id="CHEBI:73682"/>
        <dbReference type="ChEBI" id="CHEBI:74411"/>
        <dbReference type="ChEBI" id="CHEBI:74418"/>
        <dbReference type="ChEBI" id="CHEBI:456215"/>
        <dbReference type="EC" id="2.3.1.234"/>
    </reaction>
</comment>
<gene>
    <name evidence="5" type="ORF">B0T26DRAFT_658042</name>
</gene>
<feature type="region of interest" description="Disordered" evidence="2">
    <location>
        <begin position="235"/>
        <end position="428"/>
    </location>
</feature>
<dbReference type="GeneID" id="85322107"/>
<evidence type="ECO:0000259" key="4">
    <source>
        <dbReference type="Pfam" id="PF00814"/>
    </source>
</evidence>
<evidence type="ECO:0000256" key="3">
    <source>
        <dbReference type="SAM" id="Phobius"/>
    </source>
</evidence>
<feature type="region of interest" description="Disordered" evidence="2">
    <location>
        <begin position="1"/>
        <end position="125"/>
    </location>
</feature>
<feature type="compositionally biased region" description="Polar residues" evidence="2">
    <location>
        <begin position="46"/>
        <end position="57"/>
    </location>
</feature>
<comment type="cofactor">
    <cofactor evidence="1">
        <name>a divalent metal cation</name>
        <dbReference type="ChEBI" id="CHEBI:60240"/>
    </cofactor>
    <text evidence="1">Binds 1 divalent metal cation per subunit.</text>
</comment>
<dbReference type="RefSeq" id="XP_060290639.1">
    <property type="nucleotide sequence ID" value="XM_060438837.1"/>
</dbReference>
<comment type="subcellular location">
    <subcellularLocation>
        <location evidence="1">Mitochondrion</location>
    </subcellularLocation>
</comment>
<dbReference type="InterPro" id="IPR022450">
    <property type="entry name" value="TsaD"/>
</dbReference>
<keyword evidence="1" id="KW-0479">Metal-binding</keyword>
<feature type="region of interest" description="Disordered" evidence="2">
    <location>
        <begin position="813"/>
        <end position="832"/>
    </location>
</feature>
<dbReference type="Proteomes" id="UP001172101">
    <property type="component" value="Unassembled WGS sequence"/>
</dbReference>
<protein>
    <submittedName>
        <fullName evidence="5">Glycoprotease family-domain-containing protein</fullName>
    </submittedName>
</protein>
<comment type="function">
    <text evidence="1">Required for the formation of a threonylcarbamoyl group on adenosine at position 37 (t(6)A37) in mitochondrial tRNAs that read codons beginning with adenine. Probably involved in the transfer of the threonylcarbamoyl moiety of threonylcarbamoyl-AMP (TC-AMP) to the N6 group of A37. Involved in mitochondrial genome maintenance.</text>
</comment>
<feature type="compositionally biased region" description="Low complexity" evidence="2">
    <location>
        <begin position="819"/>
        <end position="832"/>
    </location>
</feature>